<protein>
    <submittedName>
        <fullName evidence="1">Uncharacterized protein</fullName>
    </submittedName>
</protein>
<feature type="non-terminal residue" evidence="1">
    <location>
        <position position="1"/>
    </location>
</feature>
<gene>
    <name evidence="1" type="ORF">L195_g064426</name>
</gene>
<proteinExistence type="predicted"/>
<dbReference type="Proteomes" id="UP000236291">
    <property type="component" value="Unassembled WGS sequence"/>
</dbReference>
<reference evidence="1 2" key="2">
    <citation type="journal article" date="2017" name="Front. Plant Sci.">
        <title>Gene Classification and Mining of Molecular Markers Useful in Red Clover (Trifolium pratense) Breeding.</title>
        <authorList>
            <person name="Istvanek J."/>
            <person name="Dluhosova J."/>
            <person name="Dluhos P."/>
            <person name="Patkova L."/>
            <person name="Nedelnik J."/>
            <person name="Repkova J."/>
        </authorList>
    </citation>
    <scope>NUCLEOTIDE SEQUENCE [LARGE SCALE GENOMIC DNA]</scope>
    <source>
        <strain evidence="2">cv. Tatra</strain>
        <tissue evidence="1">Young leaves</tissue>
    </source>
</reference>
<dbReference type="AlphaFoldDB" id="A0A2K3KSZ6"/>
<reference evidence="1 2" key="1">
    <citation type="journal article" date="2014" name="Am. J. Bot.">
        <title>Genome assembly and annotation for red clover (Trifolium pratense; Fabaceae).</title>
        <authorList>
            <person name="Istvanek J."/>
            <person name="Jaros M."/>
            <person name="Krenek A."/>
            <person name="Repkova J."/>
        </authorList>
    </citation>
    <scope>NUCLEOTIDE SEQUENCE [LARGE SCALE GENOMIC DNA]</scope>
    <source>
        <strain evidence="2">cv. Tatra</strain>
        <tissue evidence="1">Young leaves</tissue>
    </source>
</reference>
<comment type="caution">
    <text evidence="1">The sequence shown here is derived from an EMBL/GenBank/DDBJ whole genome shotgun (WGS) entry which is preliminary data.</text>
</comment>
<organism evidence="1 2">
    <name type="scientific">Trifolium pratense</name>
    <name type="common">Red clover</name>
    <dbReference type="NCBI Taxonomy" id="57577"/>
    <lineage>
        <taxon>Eukaryota</taxon>
        <taxon>Viridiplantae</taxon>
        <taxon>Streptophyta</taxon>
        <taxon>Embryophyta</taxon>
        <taxon>Tracheophyta</taxon>
        <taxon>Spermatophyta</taxon>
        <taxon>Magnoliopsida</taxon>
        <taxon>eudicotyledons</taxon>
        <taxon>Gunneridae</taxon>
        <taxon>Pentapetalae</taxon>
        <taxon>rosids</taxon>
        <taxon>fabids</taxon>
        <taxon>Fabales</taxon>
        <taxon>Fabaceae</taxon>
        <taxon>Papilionoideae</taxon>
        <taxon>50 kb inversion clade</taxon>
        <taxon>NPAAA clade</taxon>
        <taxon>Hologalegina</taxon>
        <taxon>IRL clade</taxon>
        <taxon>Trifolieae</taxon>
        <taxon>Trifolium</taxon>
    </lineage>
</organism>
<sequence length="43" mass="4777">SLRSANSSLMLADARRESVTSWRCSLWLAEPSLNEGLCDSNFC</sequence>
<accession>A0A2K3KSZ6</accession>
<evidence type="ECO:0000313" key="1">
    <source>
        <dbReference type="EMBL" id="PNX69417.1"/>
    </source>
</evidence>
<evidence type="ECO:0000313" key="2">
    <source>
        <dbReference type="Proteomes" id="UP000236291"/>
    </source>
</evidence>
<name>A0A2K3KSZ6_TRIPR</name>
<dbReference type="EMBL" id="ASHM01249183">
    <property type="protein sequence ID" value="PNX69417.1"/>
    <property type="molecule type" value="Genomic_DNA"/>
</dbReference>